<dbReference type="Pfam" id="PF07522">
    <property type="entry name" value="DRMBL"/>
    <property type="match status" value="1"/>
</dbReference>
<sequence length="422" mass="47115">MRCSARSSKPELAPETSTETRYTYLAQEDGIWPTSRTPKPPPSYKRMPHTPFTVDAFKYGRIADCTGYFLTHFHSDHYGGLTRSFAGHVYCSRITANLVRHRLGVGERHVHALPMHRRCLVHGVYGAALILFEVPGETVRRIVHTGDFRAAPLHVRQIARVFATDLGRPVTPGMLGGEEAGRPSADYVYLDTTYLEPRYMFPPQSAVVAAVGELCCRIHQHTRLPALRITQCPRAHLFAVGTYTIGKEKLLVEIARRLNSQIYAAQDKRALLKRMLVDRPGEALVHAVSMQSVNMKGMAEYLEKNSGIRPHCRVPAHWLDASPGPLVAQPAHRRRCPRRARQLHCSPPTRLEFSVESLAPHGSSDRVTVFPVPYSEHSSFSELAQFVCGVDAQHVIPTVISSSDSNRAALAWLSHWGSRGLE</sequence>
<dbReference type="PANTHER" id="PTHR23240">
    <property type="entry name" value="DNA CROSS-LINK REPAIR PROTEIN PSO2/SNM1-RELATED"/>
    <property type="match status" value="1"/>
</dbReference>
<evidence type="ECO:0000256" key="4">
    <source>
        <dbReference type="ARBA" id="ARBA00023204"/>
    </source>
</evidence>
<proteinExistence type="inferred from homology"/>
<protein>
    <recommendedName>
        <fullName evidence="7">DNA repair metallo-beta-lactamase domain-containing protein</fullName>
    </recommendedName>
</protein>
<dbReference type="SUPFAM" id="SSF56281">
    <property type="entry name" value="Metallo-hydrolase/oxidoreductase"/>
    <property type="match status" value="1"/>
</dbReference>
<comment type="caution">
    <text evidence="8">The sequence shown here is derived from an EMBL/GenBank/DDBJ whole genome shotgun (WGS) entry which is preliminary data.</text>
</comment>
<keyword evidence="3" id="KW-0227">DNA damage</keyword>
<evidence type="ECO:0000256" key="3">
    <source>
        <dbReference type="ARBA" id="ARBA00022763"/>
    </source>
</evidence>
<dbReference type="STRING" id="61395.A0A1Y1WAW8"/>
<comment type="similarity">
    <text evidence="2">Belongs to the DNA repair metallo-beta-lactamase (DRMBL) family.</text>
</comment>
<evidence type="ECO:0000256" key="5">
    <source>
        <dbReference type="ARBA" id="ARBA00023242"/>
    </source>
</evidence>
<evidence type="ECO:0000256" key="1">
    <source>
        <dbReference type="ARBA" id="ARBA00004123"/>
    </source>
</evidence>
<comment type="subcellular location">
    <subcellularLocation>
        <location evidence="1">Nucleus</location>
    </subcellularLocation>
</comment>
<dbReference type="Proteomes" id="UP000193922">
    <property type="component" value="Unassembled WGS sequence"/>
</dbReference>
<dbReference type="GO" id="GO:0036297">
    <property type="term" value="P:interstrand cross-link repair"/>
    <property type="evidence" value="ECO:0007669"/>
    <property type="project" value="TreeGrafter"/>
</dbReference>
<accession>A0A1Y1WAW8</accession>
<keyword evidence="4" id="KW-0234">DNA repair</keyword>
<evidence type="ECO:0000313" key="8">
    <source>
        <dbReference type="EMBL" id="ORX70515.1"/>
    </source>
</evidence>
<dbReference type="Gene3D" id="3.60.15.10">
    <property type="entry name" value="Ribonuclease Z/Hydroxyacylglutathione hydrolase-like"/>
    <property type="match status" value="1"/>
</dbReference>
<dbReference type="Gene3D" id="3.40.50.12650">
    <property type="match status" value="1"/>
</dbReference>
<name>A0A1Y1WAW8_9FUNG</name>
<feature type="region of interest" description="Disordered" evidence="6">
    <location>
        <begin position="1"/>
        <end position="22"/>
    </location>
</feature>
<dbReference type="AlphaFoldDB" id="A0A1Y1WAW8"/>
<organism evidence="8 9">
    <name type="scientific">Linderina pennispora</name>
    <dbReference type="NCBI Taxonomy" id="61395"/>
    <lineage>
        <taxon>Eukaryota</taxon>
        <taxon>Fungi</taxon>
        <taxon>Fungi incertae sedis</taxon>
        <taxon>Zoopagomycota</taxon>
        <taxon>Kickxellomycotina</taxon>
        <taxon>Kickxellomycetes</taxon>
        <taxon>Kickxellales</taxon>
        <taxon>Kickxellaceae</taxon>
        <taxon>Linderina</taxon>
    </lineage>
</organism>
<evidence type="ECO:0000259" key="7">
    <source>
        <dbReference type="Pfam" id="PF07522"/>
    </source>
</evidence>
<dbReference type="RefSeq" id="XP_040744094.1">
    <property type="nucleotide sequence ID" value="XM_040889484.1"/>
</dbReference>
<dbReference type="GO" id="GO:0006303">
    <property type="term" value="P:double-strand break repair via nonhomologous end joining"/>
    <property type="evidence" value="ECO:0007669"/>
    <property type="project" value="TreeGrafter"/>
</dbReference>
<dbReference type="GO" id="GO:0035312">
    <property type="term" value="F:5'-3' DNA exonuclease activity"/>
    <property type="evidence" value="ECO:0007669"/>
    <property type="project" value="TreeGrafter"/>
</dbReference>
<dbReference type="GO" id="GO:0005634">
    <property type="term" value="C:nucleus"/>
    <property type="evidence" value="ECO:0007669"/>
    <property type="project" value="UniProtKB-SubCell"/>
</dbReference>
<keyword evidence="9" id="KW-1185">Reference proteome</keyword>
<evidence type="ECO:0000313" key="9">
    <source>
        <dbReference type="Proteomes" id="UP000193922"/>
    </source>
</evidence>
<evidence type="ECO:0000256" key="6">
    <source>
        <dbReference type="SAM" id="MobiDB-lite"/>
    </source>
</evidence>
<feature type="domain" description="DNA repair metallo-beta-lactamase" evidence="7">
    <location>
        <begin position="272"/>
        <end position="402"/>
    </location>
</feature>
<evidence type="ECO:0000256" key="2">
    <source>
        <dbReference type="ARBA" id="ARBA00010304"/>
    </source>
</evidence>
<dbReference type="CDD" id="cd16273">
    <property type="entry name" value="SNM1A-1C-like_MBL-fold"/>
    <property type="match status" value="1"/>
</dbReference>
<gene>
    <name evidence="8" type="ORF">DL89DRAFT_277980</name>
</gene>
<dbReference type="InterPro" id="IPR011084">
    <property type="entry name" value="DRMBL"/>
</dbReference>
<keyword evidence="5" id="KW-0539">Nucleus</keyword>
<dbReference type="InterPro" id="IPR036866">
    <property type="entry name" value="RibonucZ/Hydroxyglut_hydro"/>
</dbReference>
<dbReference type="GeneID" id="63806132"/>
<dbReference type="PANTHER" id="PTHR23240:SF6">
    <property type="entry name" value="DNA CROSS-LINK REPAIR 1A PROTEIN"/>
    <property type="match status" value="1"/>
</dbReference>
<dbReference type="OrthoDB" id="262529at2759"/>
<dbReference type="GO" id="GO:0003684">
    <property type="term" value="F:damaged DNA binding"/>
    <property type="evidence" value="ECO:0007669"/>
    <property type="project" value="TreeGrafter"/>
</dbReference>
<dbReference type="EMBL" id="MCFD01000005">
    <property type="protein sequence ID" value="ORX70515.1"/>
    <property type="molecule type" value="Genomic_DNA"/>
</dbReference>
<reference evidence="8 9" key="1">
    <citation type="submission" date="2016-07" db="EMBL/GenBank/DDBJ databases">
        <title>Pervasive Adenine N6-methylation of Active Genes in Fungi.</title>
        <authorList>
            <consortium name="DOE Joint Genome Institute"/>
            <person name="Mondo S.J."/>
            <person name="Dannebaum R.O."/>
            <person name="Kuo R.C."/>
            <person name="Labutti K."/>
            <person name="Haridas S."/>
            <person name="Kuo A."/>
            <person name="Salamov A."/>
            <person name="Ahrendt S.R."/>
            <person name="Lipzen A."/>
            <person name="Sullivan W."/>
            <person name="Andreopoulos W.B."/>
            <person name="Clum A."/>
            <person name="Lindquist E."/>
            <person name="Daum C."/>
            <person name="Ramamoorthy G.K."/>
            <person name="Gryganskyi A."/>
            <person name="Culley D."/>
            <person name="Magnuson J.K."/>
            <person name="James T.Y."/>
            <person name="O'Malley M.A."/>
            <person name="Stajich J.E."/>
            <person name="Spatafora J.W."/>
            <person name="Visel A."/>
            <person name="Grigoriev I.V."/>
        </authorList>
    </citation>
    <scope>NUCLEOTIDE SEQUENCE [LARGE SCALE GENOMIC DNA]</scope>
    <source>
        <strain evidence="8 9">ATCC 12442</strain>
    </source>
</reference>